<organism evidence="1 2">
    <name type="scientific">Ilyodon furcidens</name>
    <name type="common">goldbreast splitfin</name>
    <dbReference type="NCBI Taxonomy" id="33524"/>
    <lineage>
        <taxon>Eukaryota</taxon>
        <taxon>Metazoa</taxon>
        <taxon>Chordata</taxon>
        <taxon>Craniata</taxon>
        <taxon>Vertebrata</taxon>
        <taxon>Euteleostomi</taxon>
        <taxon>Actinopterygii</taxon>
        <taxon>Neopterygii</taxon>
        <taxon>Teleostei</taxon>
        <taxon>Neoteleostei</taxon>
        <taxon>Acanthomorphata</taxon>
        <taxon>Ovalentaria</taxon>
        <taxon>Atherinomorphae</taxon>
        <taxon>Cyprinodontiformes</taxon>
        <taxon>Goodeidae</taxon>
        <taxon>Ilyodon</taxon>
    </lineage>
</organism>
<proteinExistence type="predicted"/>
<keyword evidence="2" id="KW-1185">Reference proteome</keyword>
<accession>A0ABV0V532</accession>
<protein>
    <submittedName>
        <fullName evidence="1">Uncharacterized protein</fullName>
    </submittedName>
</protein>
<name>A0ABV0V532_9TELE</name>
<evidence type="ECO:0000313" key="2">
    <source>
        <dbReference type="Proteomes" id="UP001482620"/>
    </source>
</evidence>
<sequence>CLYITAFETSKHIEPGRQQQPNWRVQRRGNINQELKYSRHIMSCMKTRCATVMLSSNQFLGLLLSITTACRQPMKILHCRRDDAGKRVKLLESVIVLLEGDFPIKHPLLFTLLTNDCSARHSSCHIAKFAQQ</sequence>
<comment type="caution">
    <text evidence="1">The sequence shown here is derived from an EMBL/GenBank/DDBJ whole genome shotgun (WGS) entry which is preliminary data.</text>
</comment>
<feature type="non-terminal residue" evidence="1">
    <location>
        <position position="1"/>
    </location>
</feature>
<dbReference type="EMBL" id="JAHRIQ010095072">
    <property type="protein sequence ID" value="MEQ2252467.1"/>
    <property type="molecule type" value="Genomic_DNA"/>
</dbReference>
<gene>
    <name evidence="1" type="ORF">ILYODFUR_021976</name>
</gene>
<evidence type="ECO:0000313" key="1">
    <source>
        <dbReference type="EMBL" id="MEQ2252467.1"/>
    </source>
</evidence>
<reference evidence="1 2" key="1">
    <citation type="submission" date="2021-06" db="EMBL/GenBank/DDBJ databases">
        <authorList>
            <person name="Palmer J.M."/>
        </authorList>
    </citation>
    <scope>NUCLEOTIDE SEQUENCE [LARGE SCALE GENOMIC DNA]</scope>
    <source>
        <strain evidence="2">if_2019</strain>
        <tissue evidence="1">Muscle</tissue>
    </source>
</reference>
<dbReference type="Proteomes" id="UP001482620">
    <property type="component" value="Unassembled WGS sequence"/>
</dbReference>